<comment type="caution">
    <text evidence="9">The sequence shown here is derived from an EMBL/GenBank/DDBJ whole genome shotgun (WGS) entry which is preliminary data.</text>
</comment>
<feature type="transmembrane region" description="Helical" evidence="7">
    <location>
        <begin position="254"/>
        <end position="273"/>
    </location>
</feature>
<dbReference type="CDD" id="cd06261">
    <property type="entry name" value="TM_PBP2"/>
    <property type="match status" value="1"/>
</dbReference>
<gene>
    <name evidence="9" type="ORF">KDL01_37000</name>
</gene>
<dbReference type="Proteomes" id="UP000675781">
    <property type="component" value="Unassembled WGS sequence"/>
</dbReference>
<keyword evidence="5 7" id="KW-1133">Transmembrane helix</keyword>
<reference evidence="9" key="1">
    <citation type="submission" date="2021-04" db="EMBL/GenBank/DDBJ databases">
        <title>Genome based classification of Actinospica acidithermotolerans sp. nov., an actinobacterium isolated from an Indonesian hot spring.</title>
        <authorList>
            <person name="Kusuma A.B."/>
            <person name="Putra K.E."/>
            <person name="Nafisah S."/>
            <person name="Loh J."/>
            <person name="Nouioui I."/>
            <person name="Goodfellow M."/>
        </authorList>
    </citation>
    <scope>NUCLEOTIDE SEQUENCE</scope>
    <source>
        <strain evidence="9">CSCA 57</strain>
    </source>
</reference>
<evidence type="ECO:0000256" key="1">
    <source>
        <dbReference type="ARBA" id="ARBA00004651"/>
    </source>
</evidence>
<dbReference type="GO" id="GO:0055085">
    <property type="term" value="P:transmembrane transport"/>
    <property type="evidence" value="ECO:0007669"/>
    <property type="project" value="InterPro"/>
</dbReference>
<comment type="subcellular location">
    <subcellularLocation>
        <location evidence="1 7">Cell membrane</location>
        <topology evidence="1 7">Multi-pass membrane protein</topology>
    </subcellularLocation>
</comment>
<feature type="domain" description="ABC transmembrane type-1" evidence="8">
    <location>
        <begin position="72"/>
        <end position="273"/>
    </location>
</feature>
<keyword evidence="10" id="KW-1185">Reference proteome</keyword>
<feature type="transmembrane region" description="Helical" evidence="7">
    <location>
        <begin position="198"/>
        <end position="219"/>
    </location>
</feature>
<keyword evidence="3" id="KW-1003">Cell membrane</keyword>
<protein>
    <submittedName>
        <fullName evidence="9">Carbohydrate ABC transporter permease</fullName>
    </submittedName>
</protein>
<keyword evidence="2 7" id="KW-0813">Transport</keyword>
<proteinExistence type="inferred from homology"/>
<dbReference type="Gene3D" id="1.10.3720.10">
    <property type="entry name" value="MetI-like"/>
    <property type="match status" value="1"/>
</dbReference>
<feature type="transmembrane region" description="Helical" evidence="7">
    <location>
        <begin position="150"/>
        <end position="169"/>
    </location>
</feature>
<evidence type="ECO:0000313" key="10">
    <source>
        <dbReference type="Proteomes" id="UP000675781"/>
    </source>
</evidence>
<dbReference type="InterPro" id="IPR035906">
    <property type="entry name" value="MetI-like_sf"/>
</dbReference>
<evidence type="ECO:0000256" key="6">
    <source>
        <dbReference type="ARBA" id="ARBA00023136"/>
    </source>
</evidence>
<keyword evidence="6 7" id="KW-0472">Membrane</keyword>
<dbReference type="SUPFAM" id="SSF161098">
    <property type="entry name" value="MetI-like"/>
    <property type="match status" value="1"/>
</dbReference>
<evidence type="ECO:0000313" key="9">
    <source>
        <dbReference type="EMBL" id="MBR7838925.1"/>
    </source>
</evidence>
<comment type="similarity">
    <text evidence="7">Belongs to the binding-protein-dependent transport system permease family.</text>
</comment>
<dbReference type="InterPro" id="IPR000515">
    <property type="entry name" value="MetI-like"/>
</dbReference>
<dbReference type="Pfam" id="PF00528">
    <property type="entry name" value="BPD_transp_1"/>
    <property type="match status" value="1"/>
</dbReference>
<evidence type="ECO:0000256" key="7">
    <source>
        <dbReference type="RuleBase" id="RU363032"/>
    </source>
</evidence>
<dbReference type="PANTHER" id="PTHR43744">
    <property type="entry name" value="ABC TRANSPORTER PERMEASE PROTEIN MG189-RELATED-RELATED"/>
    <property type="match status" value="1"/>
</dbReference>
<evidence type="ECO:0000256" key="3">
    <source>
        <dbReference type="ARBA" id="ARBA00022475"/>
    </source>
</evidence>
<evidence type="ECO:0000256" key="5">
    <source>
        <dbReference type="ARBA" id="ARBA00022989"/>
    </source>
</evidence>
<feature type="transmembrane region" description="Helical" evidence="7">
    <location>
        <begin position="12"/>
        <end position="33"/>
    </location>
</feature>
<name>A0A941EV84_9ACTN</name>
<feature type="transmembrane region" description="Helical" evidence="7">
    <location>
        <begin position="76"/>
        <end position="97"/>
    </location>
</feature>
<sequence>MTARRPRTPRIFLHCFLVGTCVVWIAPVLYALYTSLRPYADTEAHGYVSVGGHYNLSNFTDAWNAADLPLYFKNSAIITLPALVITLWLASMVAYVVARHSFRVNLILLLVFTAGNLLPQQAIITPLYKLYITVPLPSWLSDSGHLDDSFFGLILIHVAFQTGFCVFVLSNFMRTIPQELSEAARVDGASEWRQYRQIVLPLCRPALAALATLEFTWIYNDFFWATVLMQTGANRPITAALNNLTGQFFTDNNLISAASMIVAVPTLVVFFVLQRHFVAGLTLGANKG</sequence>
<evidence type="ECO:0000259" key="8">
    <source>
        <dbReference type="PROSITE" id="PS50928"/>
    </source>
</evidence>
<dbReference type="EMBL" id="JAGSOG010000349">
    <property type="protein sequence ID" value="MBR7838925.1"/>
    <property type="molecule type" value="Genomic_DNA"/>
</dbReference>
<keyword evidence="4 7" id="KW-0812">Transmembrane</keyword>
<dbReference type="PROSITE" id="PS50928">
    <property type="entry name" value="ABC_TM1"/>
    <property type="match status" value="1"/>
</dbReference>
<dbReference type="AlphaFoldDB" id="A0A941EV84"/>
<dbReference type="GO" id="GO:0005886">
    <property type="term" value="C:plasma membrane"/>
    <property type="evidence" value="ECO:0007669"/>
    <property type="project" value="UniProtKB-SubCell"/>
</dbReference>
<evidence type="ECO:0000256" key="2">
    <source>
        <dbReference type="ARBA" id="ARBA00022448"/>
    </source>
</evidence>
<feature type="transmembrane region" description="Helical" evidence="7">
    <location>
        <begin position="104"/>
        <end position="130"/>
    </location>
</feature>
<organism evidence="9 10">
    <name type="scientific">Actinospica durhamensis</name>
    <dbReference type="NCBI Taxonomy" id="1508375"/>
    <lineage>
        <taxon>Bacteria</taxon>
        <taxon>Bacillati</taxon>
        <taxon>Actinomycetota</taxon>
        <taxon>Actinomycetes</taxon>
        <taxon>Catenulisporales</taxon>
        <taxon>Actinospicaceae</taxon>
        <taxon>Actinospica</taxon>
    </lineage>
</organism>
<dbReference type="RefSeq" id="WP_212533372.1">
    <property type="nucleotide sequence ID" value="NZ_JAGSOG010000349.1"/>
</dbReference>
<evidence type="ECO:0000256" key="4">
    <source>
        <dbReference type="ARBA" id="ARBA00022692"/>
    </source>
</evidence>
<accession>A0A941EV84</accession>